<keyword evidence="3" id="KW-0238">DNA-binding</keyword>
<dbReference type="InterPro" id="IPR002421">
    <property type="entry name" value="5-3_exonuclease"/>
</dbReference>
<evidence type="ECO:0000313" key="7">
    <source>
        <dbReference type="EMBL" id="GCE08900.1"/>
    </source>
</evidence>
<evidence type="ECO:0000259" key="6">
    <source>
        <dbReference type="SMART" id="SM00475"/>
    </source>
</evidence>
<keyword evidence="1" id="KW-0540">Nuclease</keyword>
<evidence type="ECO:0000256" key="4">
    <source>
        <dbReference type="ARBA" id="ARBA00049957"/>
    </source>
</evidence>
<dbReference type="Gene3D" id="1.10.150.20">
    <property type="entry name" value="5' to 3' exonuclease, C-terminal subdomain"/>
    <property type="match status" value="1"/>
</dbReference>
<protein>
    <recommendedName>
        <fullName evidence="5">5'-3' exonuclease</fullName>
    </recommendedName>
</protein>
<dbReference type="Gene3D" id="3.40.50.1010">
    <property type="entry name" value="5'-nuclease"/>
    <property type="match status" value="1"/>
</dbReference>
<reference evidence="8" key="1">
    <citation type="submission" date="2018-12" db="EMBL/GenBank/DDBJ databases">
        <title>Tengunoibacter tsumagoiensis gen. nov., sp. nov., Dictyobacter kobayashii sp. nov., D. alpinus sp. nov., and D. joshuensis sp. nov. and description of Dictyobacteraceae fam. nov. within the order Ktedonobacterales isolated from Tengu-no-mugimeshi.</title>
        <authorList>
            <person name="Wang C.M."/>
            <person name="Zheng Y."/>
            <person name="Sakai Y."/>
            <person name="Toyoda A."/>
            <person name="Minakuchi Y."/>
            <person name="Abe K."/>
            <person name="Yokota A."/>
            <person name="Yabe S."/>
        </authorList>
    </citation>
    <scope>NUCLEOTIDE SEQUENCE [LARGE SCALE GENOMIC DNA]</scope>
    <source>
        <strain evidence="8">S-27</strain>
    </source>
</reference>
<dbReference type="RefSeq" id="WP_235845982.1">
    <property type="nucleotide sequence ID" value="NZ_BIFQ01000002.1"/>
</dbReference>
<dbReference type="InterPro" id="IPR038969">
    <property type="entry name" value="FEN"/>
</dbReference>
<accession>A0A401ZQ09</accession>
<comment type="caution">
    <text evidence="7">The sequence shown here is derived from an EMBL/GenBank/DDBJ whole genome shotgun (WGS) entry which is preliminary data.</text>
</comment>
<dbReference type="GO" id="GO:0008409">
    <property type="term" value="F:5'-3' exonuclease activity"/>
    <property type="evidence" value="ECO:0007669"/>
    <property type="project" value="InterPro"/>
</dbReference>
<dbReference type="GO" id="GO:0017108">
    <property type="term" value="F:5'-flap endonuclease activity"/>
    <property type="evidence" value="ECO:0007669"/>
    <property type="project" value="InterPro"/>
</dbReference>
<dbReference type="CDD" id="cd09859">
    <property type="entry name" value="PIN_53EXO"/>
    <property type="match status" value="1"/>
</dbReference>
<dbReference type="PANTHER" id="PTHR42646">
    <property type="entry name" value="FLAP ENDONUCLEASE XNI"/>
    <property type="match status" value="1"/>
</dbReference>
<dbReference type="EMBL" id="BIFQ01000002">
    <property type="protein sequence ID" value="GCE08900.1"/>
    <property type="molecule type" value="Genomic_DNA"/>
</dbReference>
<dbReference type="SMART" id="SM00475">
    <property type="entry name" value="53EXOc"/>
    <property type="match status" value="1"/>
</dbReference>
<keyword evidence="8" id="KW-1185">Reference proteome</keyword>
<gene>
    <name evidence="7" type="ORF">KDAU_62290</name>
</gene>
<dbReference type="SMART" id="SM00279">
    <property type="entry name" value="HhH2"/>
    <property type="match status" value="1"/>
</dbReference>
<keyword evidence="2" id="KW-0378">Hydrolase</keyword>
<dbReference type="InterPro" id="IPR008918">
    <property type="entry name" value="HhH2"/>
</dbReference>
<dbReference type="InterPro" id="IPR036279">
    <property type="entry name" value="5-3_exonuclease_C_sf"/>
</dbReference>
<dbReference type="PANTHER" id="PTHR42646:SF2">
    <property type="entry name" value="5'-3' EXONUCLEASE FAMILY PROTEIN"/>
    <property type="match status" value="1"/>
</dbReference>
<dbReference type="InterPro" id="IPR020045">
    <property type="entry name" value="DNA_polI_H3TH"/>
</dbReference>
<name>A0A401ZQ09_9CHLR</name>
<feature type="domain" description="5'-3' exonuclease" evidence="6">
    <location>
        <begin position="2"/>
        <end position="258"/>
    </location>
</feature>
<evidence type="ECO:0000256" key="2">
    <source>
        <dbReference type="ARBA" id="ARBA00022801"/>
    </source>
</evidence>
<comment type="function">
    <text evidence="4">5'-3' exonuclease acting preferentially on double-stranded DNA.</text>
</comment>
<dbReference type="SUPFAM" id="SSF88723">
    <property type="entry name" value="PIN domain-like"/>
    <property type="match status" value="1"/>
</dbReference>
<evidence type="ECO:0000256" key="1">
    <source>
        <dbReference type="ARBA" id="ARBA00022722"/>
    </source>
</evidence>
<sequence length="277" mass="31043">MIPLVVVDGHNLLFRAAFGFPAPIKSRSGVDRTAVFGFFAIARKAAQEIGEAEWVVFFDGIQGTSSRLAEHEEYKAQRVLKDPTIFTAMPDIKAGLDALQIRWIEQETCEADDLISTLVTDEAQKGRDIYIMSTDKDFYQLVSQTTRILNTARKRAQWIIQHEDILVQFGIVPAQWCDFRALTGDPSDNIKGIAGIGPRTAARLLADGLQLEELVASGRLSKALEAKVLDSWEKIELNRRLLKMRYITDPVLSSLTTGTVSNWPPAKDVLRQLQLWD</sequence>
<dbReference type="SUPFAM" id="SSF47807">
    <property type="entry name" value="5' to 3' exonuclease, C-terminal subdomain"/>
    <property type="match status" value="1"/>
</dbReference>
<evidence type="ECO:0000256" key="3">
    <source>
        <dbReference type="ARBA" id="ARBA00023125"/>
    </source>
</evidence>
<dbReference type="CDD" id="cd09898">
    <property type="entry name" value="H3TH_53EXO"/>
    <property type="match status" value="1"/>
</dbReference>
<dbReference type="InterPro" id="IPR029060">
    <property type="entry name" value="PIN-like_dom_sf"/>
</dbReference>
<evidence type="ECO:0000313" key="8">
    <source>
        <dbReference type="Proteomes" id="UP000287224"/>
    </source>
</evidence>
<dbReference type="GO" id="GO:0033567">
    <property type="term" value="P:DNA replication, Okazaki fragment processing"/>
    <property type="evidence" value="ECO:0007669"/>
    <property type="project" value="InterPro"/>
</dbReference>
<evidence type="ECO:0000256" key="5">
    <source>
        <dbReference type="ARBA" id="ARBA00050026"/>
    </source>
</evidence>
<dbReference type="GO" id="GO:0003677">
    <property type="term" value="F:DNA binding"/>
    <property type="evidence" value="ECO:0007669"/>
    <property type="project" value="UniProtKB-KW"/>
</dbReference>
<organism evidence="7 8">
    <name type="scientific">Dictyobacter aurantiacus</name>
    <dbReference type="NCBI Taxonomy" id="1936993"/>
    <lineage>
        <taxon>Bacteria</taxon>
        <taxon>Bacillati</taxon>
        <taxon>Chloroflexota</taxon>
        <taxon>Ktedonobacteria</taxon>
        <taxon>Ktedonobacterales</taxon>
        <taxon>Dictyobacteraceae</taxon>
        <taxon>Dictyobacter</taxon>
    </lineage>
</organism>
<dbReference type="Proteomes" id="UP000287224">
    <property type="component" value="Unassembled WGS sequence"/>
</dbReference>
<dbReference type="AlphaFoldDB" id="A0A401ZQ09"/>
<dbReference type="InterPro" id="IPR020046">
    <property type="entry name" value="5-3_exonucl_a-hlix_arch_N"/>
</dbReference>
<dbReference type="Pfam" id="PF02739">
    <property type="entry name" value="5_3_exonuc_N"/>
    <property type="match status" value="1"/>
</dbReference>
<dbReference type="Pfam" id="PF01367">
    <property type="entry name" value="5_3_exonuc"/>
    <property type="match status" value="1"/>
</dbReference>
<proteinExistence type="predicted"/>